<gene>
    <name evidence="1" type="ORF">KIN20_006363</name>
</gene>
<evidence type="ECO:0000313" key="1">
    <source>
        <dbReference type="EMBL" id="KAJ1350554.1"/>
    </source>
</evidence>
<accession>A0AAD5MMV5</accession>
<protein>
    <submittedName>
        <fullName evidence="1">Uncharacterized protein</fullName>
    </submittedName>
</protein>
<comment type="caution">
    <text evidence="1">The sequence shown here is derived from an EMBL/GenBank/DDBJ whole genome shotgun (WGS) entry which is preliminary data.</text>
</comment>
<keyword evidence="2" id="KW-1185">Reference proteome</keyword>
<proteinExistence type="predicted"/>
<sequence>MWQSVVDRAFQMLASGPFGNALFFSARATVGGNWSLGYVIICEIRCISPPSSCLDL</sequence>
<evidence type="ECO:0000313" key="2">
    <source>
        <dbReference type="Proteomes" id="UP001196413"/>
    </source>
</evidence>
<dbReference type="EMBL" id="JAHQIW010000888">
    <property type="protein sequence ID" value="KAJ1350554.1"/>
    <property type="molecule type" value="Genomic_DNA"/>
</dbReference>
<organism evidence="1 2">
    <name type="scientific">Parelaphostrongylus tenuis</name>
    <name type="common">Meningeal worm</name>
    <dbReference type="NCBI Taxonomy" id="148309"/>
    <lineage>
        <taxon>Eukaryota</taxon>
        <taxon>Metazoa</taxon>
        <taxon>Ecdysozoa</taxon>
        <taxon>Nematoda</taxon>
        <taxon>Chromadorea</taxon>
        <taxon>Rhabditida</taxon>
        <taxon>Rhabditina</taxon>
        <taxon>Rhabditomorpha</taxon>
        <taxon>Strongyloidea</taxon>
        <taxon>Metastrongylidae</taxon>
        <taxon>Parelaphostrongylus</taxon>
    </lineage>
</organism>
<dbReference type="Proteomes" id="UP001196413">
    <property type="component" value="Unassembled WGS sequence"/>
</dbReference>
<reference evidence="1" key="1">
    <citation type="submission" date="2021-06" db="EMBL/GenBank/DDBJ databases">
        <title>Parelaphostrongylus tenuis whole genome reference sequence.</title>
        <authorList>
            <person name="Garwood T.J."/>
            <person name="Larsen P.A."/>
            <person name="Fountain-Jones N.M."/>
            <person name="Garbe J.R."/>
            <person name="Macchietto M.G."/>
            <person name="Kania S.A."/>
            <person name="Gerhold R.W."/>
            <person name="Richards J.E."/>
            <person name="Wolf T.M."/>
        </authorList>
    </citation>
    <scope>NUCLEOTIDE SEQUENCE</scope>
    <source>
        <strain evidence="1">MNPRO001-30</strain>
        <tissue evidence="1">Meninges</tissue>
    </source>
</reference>
<dbReference type="AlphaFoldDB" id="A0AAD5MMV5"/>
<name>A0AAD5MMV5_PARTN</name>